<protein>
    <submittedName>
        <fullName evidence="1">Uncharacterized protein</fullName>
    </submittedName>
</protein>
<dbReference type="EMBL" id="CWQY01000023">
    <property type="protein sequence ID" value="CSD03067.1"/>
    <property type="molecule type" value="Genomic_DNA"/>
</dbReference>
<dbReference type="Proteomes" id="UP000041770">
    <property type="component" value="Unassembled WGS sequence"/>
</dbReference>
<reference evidence="1 2" key="1">
    <citation type="submission" date="2015-07" db="EMBL/GenBank/DDBJ databases">
        <authorList>
            <consortium name="Pathogen Informatics"/>
        </authorList>
    </citation>
    <scope>NUCLEOTIDE SEQUENCE [LARGE SCALE GENOMIC DNA]</scope>
    <source>
        <strain evidence="1 2">A316</strain>
    </source>
</reference>
<evidence type="ECO:0000313" key="1">
    <source>
        <dbReference type="EMBL" id="CSD03067.1"/>
    </source>
</evidence>
<sequence length="93" mass="10320">MACPLRSIGAAKINDKGTETARATRMSLFIQPILKASPPTIRPNSLKLNRDSEASSDVRTRKWNWWMTQKYSTPFIGSSNRSSRASIIPVVVG</sequence>
<organism evidence="1 2">
    <name type="scientific">Vibrio cholerae</name>
    <dbReference type="NCBI Taxonomy" id="666"/>
    <lineage>
        <taxon>Bacteria</taxon>
        <taxon>Pseudomonadati</taxon>
        <taxon>Pseudomonadota</taxon>
        <taxon>Gammaproteobacteria</taxon>
        <taxon>Vibrionales</taxon>
        <taxon>Vibrionaceae</taxon>
        <taxon>Vibrio</taxon>
    </lineage>
</organism>
<evidence type="ECO:0000313" key="2">
    <source>
        <dbReference type="Proteomes" id="UP000041770"/>
    </source>
</evidence>
<accession>A0A655U1R8</accession>
<proteinExistence type="predicted"/>
<gene>
    <name evidence="1" type="ORF">ERS013200_02946</name>
</gene>
<name>A0A655U1R8_VIBCL</name>
<dbReference type="AlphaFoldDB" id="A0A655U1R8"/>